<gene>
    <name evidence="2" type="ORF">TEA_009431</name>
</gene>
<evidence type="ECO:0000256" key="1">
    <source>
        <dbReference type="SAM" id="Coils"/>
    </source>
</evidence>
<feature type="coiled-coil region" evidence="1">
    <location>
        <begin position="51"/>
        <end position="78"/>
    </location>
</feature>
<protein>
    <submittedName>
        <fullName evidence="2">Uncharacterized protein</fullName>
    </submittedName>
</protein>
<organism evidence="2 3">
    <name type="scientific">Camellia sinensis var. sinensis</name>
    <name type="common">China tea</name>
    <dbReference type="NCBI Taxonomy" id="542762"/>
    <lineage>
        <taxon>Eukaryota</taxon>
        <taxon>Viridiplantae</taxon>
        <taxon>Streptophyta</taxon>
        <taxon>Embryophyta</taxon>
        <taxon>Tracheophyta</taxon>
        <taxon>Spermatophyta</taxon>
        <taxon>Magnoliopsida</taxon>
        <taxon>eudicotyledons</taxon>
        <taxon>Gunneridae</taxon>
        <taxon>Pentapetalae</taxon>
        <taxon>asterids</taxon>
        <taxon>Ericales</taxon>
        <taxon>Theaceae</taxon>
        <taxon>Camellia</taxon>
    </lineage>
</organism>
<name>A0A4S4ETS6_CAMSN</name>
<accession>A0A4S4ETS6</accession>
<comment type="caution">
    <text evidence="2">The sequence shown here is derived from an EMBL/GenBank/DDBJ whole genome shotgun (WGS) entry which is preliminary data.</text>
</comment>
<evidence type="ECO:0000313" key="3">
    <source>
        <dbReference type="Proteomes" id="UP000306102"/>
    </source>
</evidence>
<dbReference type="EMBL" id="SDRB02002198">
    <property type="protein sequence ID" value="THG19962.1"/>
    <property type="molecule type" value="Genomic_DNA"/>
</dbReference>
<proteinExistence type="predicted"/>
<evidence type="ECO:0000313" key="2">
    <source>
        <dbReference type="EMBL" id="THG19962.1"/>
    </source>
</evidence>
<keyword evidence="3" id="KW-1185">Reference proteome</keyword>
<reference evidence="2 3" key="1">
    <citation type="journal article" date="2018" name="Proc. Natl. Acad. Sci. U.S.A.">
        <title>Draft genome sequence of Camellia sinensis var. sinensis provides insights into the evolution of the tea genome and tea quality.</title>
        <authorList>
            <person name="Wei C."/>
            <person name="Yang H."/>
            <person name="Wang S."/>
            <person name="Zhao J."/>
            <person name="Liu C."/>
            <person name="Gao L."/>
            <person name="Xia E."/>
            <person name="Lu Y."/>
            <person name="Tai Y."/>
            <person name="She G."/>
            <person name="Sun J."/>
            <person name="Cao H."/>
            <person name="Tong W."/>
            <person name="Gao Q."/>
            <person name="Li Y."/>
            <person name="Deng W."/>
            <person name="Jiang X."/>
            <person name="Wang W."/>
            <person name="Chen Q."/>
            <person name="Zhang S."/>
            <person name="Li H."/>
            <person name="Wu J."/>
            <person name="Wang P."/>
            <person name="Li P."/>
            <person name="Shi C."/>
            <person name="Zheng F."/>
            <person name="Jian J."/>
            <person name="Huang B."/>
            <person name="Shan D."/>
            <person name="Shi M."/>
            <person name="Fang C."/>
            <person name="Yue Y."/>
            <person name="Li F."/>
            <person name="Li D."/>
            <person name="Wei S."/>
            <person name="Han B."/>
            <person name="Jiang C."/>
            <person name="Yin Y."/>
            <person name="Xia T."/>
            <person name="Zhang Z."/>
            <person name="Bennetzen J.L."/>
            <person name="Zhao S."/>
            <person name="Wan X."/>
        </authorList>
    </citation>
    <scope>NUCLEOTIDE SEQUENCE [LARGE SCALE GENOMIC DNA]</scope>
    <source>
        <strain evidence="3">cv. Shuchazao</strain>
        <tissue evidence="2">Leaf</tissue>
    </source>
</reference>
<sequence length="233" mass="25733">MVNFLGSIWDWVLVIDGGGGKVGGLRWMVGEGRLGWPLCLKFGLVNNANGAVELHGRVSSGEEEKEDLEEEKEVIESKHTRLFLINPRDSLNSALSRSTTTTQNLPPVAPLLLFSSKSAAAEYLIVSFRRRRRTEAAAAEQLSLPVASRKWICVVNGQVEPRPGVLRLMDEARLLDMTLHSSWGCSELIDSLAKLVGLCTAICYMAIWVGYTDVHLIFGVSKTLEHVQLSRES</sequence>
<keyword evidence="1" id="KW-0175">Coiled coil</keyword>
<dbReference type="AlphaFoldDB" id="A0A4S4ETS6"/>
<dbReference type="Proteomes" id="UP000306102">
    <property type="component" value="Unassembled WGS sequence"/>
</dbReference>